<evidence type="ECO:0000256" key="6">
    <source>
        <dbReference type="ARBA" id="ARBA00022741"/>
    </source>
</evidence>
<feature type="binding site" evidence="12">
    <location>
        <position position="140"/>
    </location>
    <ligand>
        <name>substrate</name>
    </ligand>
</feature>
<keyword evidence="4 12" id="KW-0808">Transferase</keyword>
<comment type="activity regulation">
    <text evidence="12">Activated by a monovalent cation that binds near, but not in, the active site. The most likely occupant of the site in vivo is potassium. Ion binding induces a conformational change that may alter substrate affinity.</text>
</comment>
<name>A0ABM9N7F7_9LACO</name>
<feature type="binding site" evidence="12">
    <location>
        <position position="290"/>
    </location>
    <ligand>
        <name>K(+)</name>
        <dbReference type="ChEBI" id="CHEBI:29103"/>
    </ligand>
</feature>
<feature type="binding site" evidence="12">
    <location>
        <position position="296"/>
    </location>
    <ligand>
        <name>K(+)</name>
        <dbReference type="ChEBI" id="CHEBI:29103"/>
    </ligand>
</feature>
<keyword evidence="15" id="KW-1185">Reference proteome</keyword>
<comment type="subunit">
    <text evidence="12">Homodimer.</text>
</comment>
<feature type="binding site" evidence="12">
    <location>
        <position position="252"/>
    </location>
    <ligand>
        <name>K(+)</name>
        <dbReference type="ChEBI" id="CHEBI:29103"/>
    </ligand>
</feature>
<keyword evidence="5 12" id="KW-0479">Metal-binding</keyword>
<dbReference type="InterPro" id="IPR002139">
    <property type="entry name" value="Ribo/fructo_kinase"/>
</dbReference>
<keyword evidence="9 12" id="KW-0460">Magnesium</keyword>
<dbReference type="InterPro" id="IPR011877">
    <property type="entry name" value="Ribokinase"/>
</dbReference>
<feature type="binding site" evidence="12">
    <location>
        <begin position="255"/>
        <end position="256"/>
    </location>
    <ligand>
        <name>ATP</name>
        <dbReference type="ChEBI" id="CHEBI:30616"/>
    </ligand>
</feature>
<dbReference type="RefSeq" id="WP_349642425.1">
    <property type="nucleotide sequence ID" value="NZ_CAWVOH010000004.1"/>
</dbReference>
<comment type="caution">
    <text evidence="14">The sequence shown here is derived from an EMBL/GenBank/DDBJ whole genome shotgun (WGS) entry which is preliminary data.</text>
</comment>
<dbReference type="PANTHER" id="PTHR10584:SF166">
    <property type="entry name" value="RIBOKINASE"/>
    <property type="match status" value="1"/>
</dbReference>
<feature type="binding site" evidence="12">
    <location>
        <begin position="41"/>
        <end position="45"/>
    </location>
    <ligand>
        <name>substrate</name>
    </ligand>
</feature>
<comment type="cofactor">
    <cofactor evidence="12">
        <name>Mg(2+)</name>
        <dbReference type="ChEBI" id="CHEBI:18420"/>
    </cofactor>
    <text evidence="12">Requires a divalent cation, most likely magnesium in vivo, as an electrophilic catalyst to aid phosphoryl group transfer. It is the chelate of the metal and the nucleotide that is the actual substrate.</text>
</comment>
<dbReference type="GO" id="GO:0004747">
    <property type="term" value="F:ribokinase activity"/>
    <property type="evidence" value="ECO:0007669"/>
    <property type="project" value="UniProtKB-EC"/>
</dbReference>
<evidence type="ECO:0000256" key="1">
    <source>
        <dbReference type="ARBA" id="ARBA00005380"/>
    </source>
</evidence>
<dbReference type="InterPro" id="IPR002173">
    <property type="entry name" value="Carboh/pur_kinase_PfkB_CS"/>
</dbReference>
<feature type="binding site" evidence="12">
    <location>
        <begin position="12"/>
        <end position="14"/>
    </location>
    <ligand>
        <name>substrate</name>
    </ligand>
</feature>
<keyword evidence="6 12" id="KW-0547">Nucleotide-binding</keyword>
<evidence type="ECO:0000256" key="3">
    <source>
        <dbReference type="ARBA" id="ARBA00016943"/>
    </source>
</evidence>
<dbReference type="EC" id="2.7.1.15" evidence="2 12"/>
<feature type="binding site" evidence="12">
    <location>
        <position position="250"/>
    </location>
    <ligand>
        <name>K(+)</name>
        <dbReference type="ChEBI" id="CHEBI:29103"/>
    </ligand>
</feature>
<feature type="binding site" evidence="12">
    <location>
        <begin position="223"/>
        <end position="228"/>
    </location>
    <ligand>
        <name>ATP</name>
        <dbReference type="ChEBI" id="CHEBI:30616"/>
    </ligand>
</feature>
<dbReference type="CDD" id="cd01174">
    <property type="entry name" value="ribokinase"/>
    <property type="match status" value="1"/>
</dbReference>
<comment type="caution">
    <text evidence="12">Lacks conserved residue(s) required for the propagation of feature annotation.</text>
</comment>
<dbReference type="PANTHER" id="PTHR10584">
    <property type="entry name" value="SUGAR KINASE"/>
    <property type="match status" value="1"/>
</dbReference>
<evidence type="ECO:0000256" key="11">
    <source>
        <dbReference type="ARBA" id="ARBA00023277"/>
    </source>
</evidence>
<keyword evidence="10 12" id="KW-0630">Potassium</keyword>
<feature type="domain" description="Carbohydrate kinase PfkB" evidence="13">
    <location>
        <begin position="5"/>
        <end position="299"/>
    </location>
</feature>
<comment type="similarity">
    <text evidence="1">Belongs to the carbohydrate kinase pfkB family.</text>
</comment>
<evidence type="ECO:0000256" key="10">
    <source>
        <dbReference type="ARBA" id="ARBA00022958"/>
    </source>
</evidence>
<organism evidence="14 15">
    <name type="scientific">Eupransor demetentiae</name>
    <dbReference type="NCBI Taxonomy" id="3109584"/>
    <lineage>
        <taxon>Bacteria</taxon>
        <taxon>Bacillati</taxon>
        <taxon>Bacillota</taxon>
        <taxon>Bacilli</taxon>
        <taxon>Lactobacillales</taxon>
        <taxon>Lactobacillaceae</taxon>
        <taxon>Eupransor</taxon>
    </lineage>
</organism>
<comment type="similarity">
    <text evidence="12">Belongs to the carbohydrate kinase PfkB family. Ribokinase subfamily.</text>
</comment>
<comment type="subcellular location">
    <subcellularLocation>
        <location evidence="12">Cytoplasm</location>
    </subcellularLocation>
</comment>
<keyword evidence="12" id="KW-0963">Cytoplasm</keyword>
<proteinExistence type="inferred from homology"/>
<dbReference type="InterPro" id="IPR011611">
    <property type="entry name" value="PfkB_dom"/>
</dbReference>
<dbReference type="PRINTS" id="PR00990">
    <property type="entry name" value="RIBOKINASE"/>
</dbReference>
<comment type="function">
    <text evidence="12">Catalyzes the phosphorylation of ribose at O-5 in a reaction requiring ATP and magnesium. The resulting D-ribose-5-phosphate can then be used either for sythesis of nucleotides, histidine, and tryptophan, or as a component of the pentose phosphate pathway.</text>
</comment>
<feature type="active site" description="Proton acceptor" evidence="12">
    <location>
        <position position="256"/>
    </location>
</feature>
<evidence type="ECO:0000259" key="13">
    <source>
        <dbReference type="Pfam" id="PF00294"/>
    </source>
</evidence>
<sequence>MTKVITVLGSTNIDKVVRVPRFAHGGETLKIDNHTIEVMGGKGLNQAVAAARSGVLTQMITKVGQEFDLAANMADENLNTDGVLRSATEETGQAYIMVSKASGDNMIYIYGGANADMTKEDVATQADLIAKSDFLIAQLEIPVEAVIAGFKIAKEAGVTTILNPAPMPEFGDLPEDLLNLTDIIIPNKHETALLTGVNINNESDLDANAAYFMDRGMHTVMITLGSKGAFYMTSDGKKGMVPSFKVAAVDTTAAGDTFIGAMATRLHANLDNIEEAMRYGSAASSLTVSRRGAQPSIPTEDEVLKVLGQ</sequence>
<evidence type="ECO:0000313" key="15">
    <source>
        <dbReference type="Proteomes" id="UP001314241"/>
    </source>
</evidence>
<evidence type="ECO:0000256" key="7">
    <source>
        <dbReference type="ARBA" id="ARBA00022777"/>
    </source>
</evidence>
<feature type="binding site" evidence="12">
    <location>
        <position position="292"/>
    </location>
    <ligand>
        <name>K(+)</name>
        <dbReference type="ChEBI" id="CHEBI:29103"/>
    </ligand>
</feature>
<feature type="binding site" evidence="12">
    <location>
        <position position="287"/>
    </location>
    <ligand>
        <name>K(+)</name>
        <dbReference type="ChEBI" id="CHEBI:29103"/>
    </ligand>
</feature>
<keyword evidence="11 12" id="KW-0119">Carbohydrate metabolism</keyword>
<dbReference type="NCBIfam" id="TIGR02152">
    <property type="entry name" value="D_ribokin_bact"/>
    <property type="match status" value="1"/>
</dbReference>
<evidence type="ECO:0000256" key="5">
    <source>
        <dbReference type="ARBA" id="ARBA00022723"/>
    </source>
</evidence>
<dbReference type="Pfam" id="PF00294">
    <property type="entry name" value="PfkB"/>
    <property type="match status" value="1"/>
</dbReference>
<comment type="catalytic activity">
    <reaction evidence="12">
        <text>D-ribose + ATP = D-ribose 5-phosphate + ADP + H(+)</text>
        <dbReference type="Rhea" id="RHEA:13697"/>
        <dbReference type="ChEBI" id="CHEBI:15378"/>
        <dbReference type="ChEBI" id="CHEBI:30616"/>
        <dbReference type="ChEBI" id="CHEBI:47013"/>
        <dbReference type="ChEBI" id="CHEBI:78346"/>
        <dbReference type="ChEBI" id="CHEBI:456216"/>
        <dbReference type="EC" id="2.7.1.15"/>
    </reaction>
</comment>
<feature type="binding site" evidence="12">
    <location>
        <position position="256"/>
    </location>
    <ligand>
        <name>substrate</name>
    </ligand>
</feature>
<dbReference type="InterPro" id="IPR029056">
    <property type="entry name" value="Ribokinase-like"/>
</dbReference>
<reference evidence="14 15" key="1">
    <citation type="submission" date="2024-01" db="EMBL/GenBank/DDBJ databases">
        <authorList>
            <person name="Botero Cardona J."/>
        </authorList>
    </citation>
    <scope>NUCLEOTIDE SEQUENCE [LARGE SCALE GENOMIC DNA]</scope>
    <source>
        <strain evidence="14 15">LMG 33000</strain>
    </source>
</reference>
<dbReference type="Proteomes" id="UP001314241">
    <property type="component" value="Unassembled WGS sequence"/>
</dbReference>
<dbReference type="Gene3D" id="3.40.1190.20">
    <property type="match status" value="1"/>
</dbReference>
<evidence type="ECO:0000256" key="8">
    <source>
        <dbReference type="ARBA" id="ARBA00022840"/>
    </source>
</evidence>
<evidence type="ECO:0000256" key="2">
    <source>
        <dbReference type="ARBA" id="ARBA00012035"/>
    </source>
</evidence>
<protein>
    <recommendedName>
        <fullName evidence="3 12">Ribokinase</fullName>
        <shortName evidence="12">RK</shortName>
        <ecNumber evidence="2 12">2.7.1.15</ecNumber>
    </recommendedName>
</protein>
<evidence type="ECO:0000256" key="9">
    <source>
        <dbReference type="ARBA" id="ARBA00022842"/>
    </source>
</evidence>
<dbReference type="HAMAP" id="MF_01987">
    <property type="entry name" value="Ribokinase"/>
    <property type="match status" value="1"/>
</dbReference>
<gene>
    <name evidence="12" type="primary">rbsK</name>
    <name evidence="14" type="ORF">R54876_GBNLAHCA_01462</name>
</gene>
<feature type="binding site" evidence="12">
    <location>
        <position position="187"/>
    </location>
    <ligand>
        <name>ATP</name>
        <dbReference type="ChEBI" id="CHEBI:30616"/>
    </ligand>
</feature>
<dbReference type="PROSITE" id="PS00584">
    <property type="entry name" value="PFKB_KINASES_2"/>
    <property type="match status" value="1"/>
</dbReference>
<evidence type="ECO:0000313" key="14">
    <source>
        <dbReference type="EMBL" id="CAK8054879.1"/>
    </source>
</evidence>
<keyword evidence="8 12" id="KW-0067">ATP-binding</keyword>
<keyword evidence="7 12" id="KW-0418">Kinase</keyword>
<accession>A0ABM9N7F7</accession>
<dbReference type="SUPFAM" id="SSF53613">
    <property type="entry name" value="Ribokinase-like"/>
    <property type="match status" value="1"/>
</dbReference>
<evidence type="ECO:0000256" key="12">
    <source>
        <dbReference type="HAMAP-Rule" id="MF_01987"/>
    </source>
</evidence>
<comment type="pathway">
    <text evidence="12">Carbohydrate metabolism; D-ribose degradation; D-ribose 5-phosphate from beta-D-ribopyranose: step 2/2.</text>
</comment>
<dbReference type="EMBL" id="CAWVOH010000004">
    <property type="protein sequence ID" value="CAK8054879.1"/>
    <property type="molecule type" value="Genomic_DNA"/>
</dbReference>
<evidence type="ECO:0000256" key="4">
    <source>
        <dbReference type="ARBA" id="ARBA00022679"/>
    </source>
</evidence>